<feature type="non-terminal residue" evidence="1">
    <location>
        <position position="240"/>
    </location>
</feature>
<dbReference type="Proteomes" id="UP000308600">
    <property type="component" value="Unassembled WGS sequence"/>
</dbReference>
<organism evidence="1 2">
    <name type="scientific">Pluteus cervinus</name>
    <dbReference type="NCBI Taxonomy" id="181527"/>
    <lineage>
        <taxon>Eukaryota</taxon>
        <taxon>Fungi</taxon>
        <taxon>Dikarya</taxon>
        <taxon>Basidiomycota</taxon>
        <taxon>Agaricomycotina</taxon>
        <taxon>Agaricomycetes</taxon>
        <taxon>Agaricomycetidae</taxon>
        <taxon>Agaricales</taxon>
        <taxon>Pluteineae</taxon>
        <taxon>Pluteaceae</taxon>
        <taxon>Pluteus</taxon>
    </lineage>
</organism>
<protein>
    <submittedName>
        <fullName evidence="1">Uncharacterized protein</fullName>
    </submittedName>
</protein>
<name>A0ACD3B4S8_9AGAR</name>
<accession>A0ACD3B4S8</accession>
<gene>
    <name evidence="1" type="ORF">BDN72DRAFT_791600</name>
</gene>
<dbReference type="EMBL" id="ML208279">
    <property type="protein sequence ID" value="TFK73078.1"/>
    <property type="molecule type" value="Genomic_DNA"/>
</dbReference>
<proteinExistence type="predicted"/>
<evidence type="ECO:0000313" key="1">
    <source>
        <dbReference type="EMBL" id="TFK73078.1"/>
    </source>
</evidence>
<evidence type="ECO:0000313" key="2">
    <source>
        <dbReference type="Proteomes" id="UP000308600"/>
    </source>
</evidence>
<reference evidence="1 2" key="1">
    <citation type="journal article" date="2019" name="Nat. Ecol. Evol.">
        <title>Megaphylogeny resolves global patterns of mushroom evolution.</title>
        <authorList>
            <person name="Varga T."/>
            <person name="Krizsan K."/>
            <person name="Foldi C."/>
            <person name="Dima B."/>
            <person name="Sanchez-Garcia M."/>
            <person name="Sanchez-Ramirez S."/>
            <person name="Szollosi G.J."/>
            <person name="Szarkandi J.G."/>
            <person name="Papp V."/>
            <person name="Albert L."/>
            <person name="Andreopoulos W."/>
            <person name="Angelini C."/>
            <person name="Antonin V."/>
            <person name="Barry K.W."/>
            <person name="Bougher N.L."/>
            <person name="Buchanan P."/>
            <person name="Buyck B."/>
            <person name="Bense V."/>
            <person name="Catcheside P."/>
            <person name="Chovatia M."/>
            <person name="Cooper J."/>
            <person name="Damon W."/>
            <person name="Desjardin D."/>
            <person name="Finy P."/>
            <person name="Geml J."/>
            <person name="Haridas S."/>
            <person name="Hughes K."/>
            <person name="Justo A."/>
            <person name="Karasinski D."/>
            <person name="Kautmanova I."/>
            <person name="Kiss B."/>
            <person name="Kocsube S."/>
            <person name="Kotiranta H."/>
            <person name="LaButti K.M."/>
            <person name="Lechner B.E."/>
            <person name="Liimatainen K."/>
            <person name="Lipzen A."/>
            <person name="Lukacs Z."/>
            <person name="Mihaltcheva S."/>
            <person name="Morgado L.N."/>
            <person name="Niskanen T."/>
            <person name="Noordeloos M.E."/>
            <person name="Ohm R.A."/>
            <person name="Ortiz-Santana B."/>
            <person name="Ovrebo C."/>
            <person name="Racz N."/>
            <person name="Riley R."/>
            <person name="Savchenko A."/>
            <person name="Shiryaev A."/>
            <person name="Soop K."/>
            <person name="Spirin V."/>
            <person name="Szebenyi C."/>
            <person name="Tomsovsky M."/>
            <person name="Tulloss R.E."/>
            <person name="Uehling J."/>
            <person name="Grigoriev I.V."/>
            <person name="Vagvolgyi C."/>
            <person name="Papp T."/>
            <person name="Martin F.M."/>
            <person name="Miettinen O."/>
            <person name="Hibbett D.S."/>
            <person name="Nagy L.G."/>
        </authorList>
    </citation>
    <scope>NUCLEOTIDE SEQUENCE [LARGE SCALE GENOMIC DNA]</scope>
    <source>
        <strain evidence="1 2">NL-1719</strain>
    </source>
</reference>
<sequence length="240" mass="27602">MLQKKRIIALRPCLERMKSQWISHVYAFFTEPVVNVDLDGRIAHVFRCQGRNCSHVVRRYQDTKDRVSTGNMFKHVKACWGHEVLDAAKGAGTIKDARKKVMEPYKRSGQLTASFKLKGEGKPTYSTMPLDRIQTKYVEMYRWYNHLMKTGRPEQYVPSPSTVSRDVKRVFAHSRIRLAKMLRDLPGKISFEADGWTSPNHKAFIGITARFEQDGVLVQVILDIVELPKSHTGFNMAEAF</sequence>
<keyword evidence="2" id="KW-1185">Reference proteome</keyword>